<comment type="caution">
    <text evidence="1">The sequence shown here is derived from an EMBL/GenBank/DDBJ whole genome shotgun (WGS) entry which is preliminary data.</text>
</comment>
<reference evidence="1" key="1">
    <citation type="journal article" date="2014" name="Front. Microbiol.">
        <title>High frequency of phylogenetically diverse reductive dehalogenase-homologous genes in deep subseafloor sedimentary metagenomes.</title>
        <authorList>
            <person name="Kawai M."/>
            <person name="Futagami T."/>
            <person name="Toyoda A."/>
            <person name="Takaki Y."/>
            <person name="Nishi S."/>
            <person name="Hori S."/>
            <person name="Arai W."/>
            <person name="Tsubouchi T."/>
            <person name="Morono Y."/>
            <person name="Uchiyama I."/>
            <person name="Ito T."/>
            <person name="Fujiyama A."/>
            <person name="Inagaki F."/>
            <person name="Takami H."/>
        </authorList>
    </citation>
    <scope>NUCLEOTIDE SEQUENCE</scope>
    <source>
        <strain evidence="1">Expedition CK06-06</strain>
    </source>
</reference>
<evidence type="ECO:0000313" key="1">
    <source>
        <dbReference type="EMBL" id="GAG53690.1"/>
    </source>
</evidence>
<organism evidence="1">
    <name type="scientific">marine sediment metagenome</name>
    <dbReference type="NCBI Taxonomy" id="412755"/>
    <lineage>
        <taxon>unclassified sequences</taxon>
        <taxon>metagenomes</taxon>
        <taxon>ecological metagenomes</taxon>
    </lineage>
</organism>
<accession>X0YCT6</accession>
<gene>
    <name evidence="1" type="ORF">S01H4_18788</name>
</gene>
<name>X0YCT6_9ZZZZ</name>
<dbReference type="AlphaFoldDB" id="X0YCT6"/>
<proteinExistence type="predicted"/>
<protein>
    <submittedName>
        <fullName evidence="1">Uncharacterized protein</fullName>
    </submittedName>
</protein>
<sequence length="172" mass="19544">MGAIRKKKKLSHLIPKNHFCSFSLFRQEPLINWTYTKAVLFTAYDIYRSTDFWLDEVINSGNTLKEGLVELGFPKSNTLVADTGVFEMEAKKAGIARNLGIEVDIELTNKQIFEAYELSGADYFVAPDEIILPLDSQTEIISKIGKCMMKPDIIRRLRYLCLCGPLIQRTSS</sequence>
<dbReference type="EMBL" id="BART01008342">
    <property type="protein sequence ID" value="GAG53690.1"/>
    <property type="molecule type" value="Genomic_DNA"/>
</dbReference>